<accession>A0A833VDP9</accession>
<reference evidence="1" key="1">
    <citation type="submission" date="2020-01" db="EMBL/GenBank/DDBJ databases">
        <title>Genome sequence of Kobresia littledalei, the first chromosome-level genome in the family Cyperaceae.</title>
        <authorList>
            <person name="Qu G."/>
        </authorList>
    </citation>
    <scope>NUCLEOTIDE SEQUENCE</scope>
    <source>
        <strain evidence="1">C.B.Clarke</strain>
        <tissue evidence="1">Leaf</tissue>
    </source>
</reference>
<proteinExistence type="predicted"/>
<name>A0A833VDP9_9POAL</name>
<protein>
    <submittedName>
        <fullName evidence="1">Uncharacterized protein</fullName>
    </submittedName>
</protein>
<evidence type="ECO:0000313" key="1">
    <source>
        <dbReference type="EMBL" id="KAF3320038.1"/>
    </source>
</evidence>
<sequence length="135" mass="15508">MKGGLCKKAEVALLVLSLAGRFFLLLILSHETVNQNPTCLFQYSIEKTIKRYQQFMCAQDRKSEVDINEAKNKKSKCPSSDIRFKLLESAHWFAHENIDQVEFGALEELENVLFDALSMTKSKQVTYLYSCVFCI</sequence>
<organism evidence="1 2">
    <name type="scientific">Carex littledalei</name>
    <dbReference type="NCBI Taxonomy" id="544730"/>
    <lineage>
        <taxon>Eukaryota</taxon>
        <taxon>Viridiplantae</taxon>
        <taxon>Streptophyta</taxon>
        <taxon>Embryophyta</taxon>
        <taxon>Tracheophyta</taxon>
        <taxon>Spermatophyta</taxon>
        <taxon>Magnoliopsida</taxon>
        <taxon>Liliopsida</taxon>
        <taxon>Poales</taxon>
        <taxon>Cyperaceae</taxon>
        <taxon>Cyperoideae</taxon>
        <taxon>Cariceae</taxon>
        <taxon>Carex</taxon>
        <taxon>Carex subgen. Euthyceras</taxon>
    </lineage>
</organism>
<comment type="caution">
    <text evidence="1">The sequence shown here is derived from an EMBL/GenBank/DDBJ whole genome shotgun (WGS) entry which is preliminary data.</text>
</comment>
<evidence type="ECO:0000313" key="2">
    <source>
        <dbReference type="Proteomes" id="UP000623129"/>
    </source>
</evidence>
<dbReference type="AlphaFoldDB" id="A0A833VDP9"/>
<keyword evidence="2" id="KW-1185">Reference proteome</keyword>
<dbReference type="EMBL" id="SWLB01000177">
    <property type="protein sequence ID" value="KAF3320038.1"/>
    <property type="molecule type" value="Genomic_DNA"/>
</dbReference>
<gene>
    <name evidence="1" type="ORF">FCM35_KLT21739</name>
</gene>
<dbReference type="Proteomes" id="UP000623129">
    <property type="component" value="Unassembled WGS sequence"/>
</dbReference>